<evidence type="ECO:0000313" key="10">
    <source>
        <dbReference type="EMBL" id="RMI27804.1"/>
    </source>
</evidence>
<comment type="subcellular location">
    <subcellularLocation>
        <location evidence="1">Cell membrane</location>
        <topology evidence="1">Multi-pass membrane protein</topology>
    </subcellularLocation>
</comment>
<evidence type="ECO:0000256" key="3">
    <source>
        <dbReference type="ARBA" id="ARBA00022741"/>
    </source>
</evidence>
<organism evidence="10 11">
    <name type="scientific">Nocardia stercoris</name>
    <dbReference type="NCBI Taxonomy" id="2483361"/>
    <lineage>
        <taxon>Bacteria</taxon>
        <taxon>Bacillati</taxon>
        <taxon>Actinomycetota</taxon>
        <taxon>Actinomycetes</taxon>
        <taxon>Mycobacteriales</taxon>
        <taxon>Nocardiaceae</taxon>
        <taxon>Nocardia</taxon>
    </lineage>
</organism>
<dbReference type="InterPro" id="IPR011527">
    <property type="entry name" value="ABC1_TM_dom"/>
</dbReference>
<keyword evidence="6 7" id="KW-0472">Membrane</keyword>
<dbReference type="GO" id="GO:0005886">
    <property type="term" value="C:plasma membrane"/>
    <property type="evidence" value="ECO:0007669"/>
    <property type="project" value="UniProtKB-SubCell"/>
</dbReference>
<keyword evidence="2 7" id="KW-0812">Transmembrane</keyword>
<dbReference type="PROSITE" id="PS50929">
    <property type="entry name" value="ABC_TM1F"/>
    <property type="match status" value="1"/>
</dbReference>
<comment type="caution">
    <text evidence="10">The sequence shown here is derived from an EMBL/GenBank/DDBJ whole genome shotgun (WGS) entry which is preliminary data.</text>
</comment>
<dbReference type="InterPro" id="IPR027417">
    <property type="entry name" value="P-loop_NTPase"/>
</dbReference>
<gene>
    <name evidence="10" type="ORF">EBN03_32665</name>
</gene>
<protein>
    <submittedName>
        <fullName evidence="10">ABC transporter ATP-binding protein</fullName>
    </submittedName>
</protein>
<feature type="transmembrane region" description="Helical" evidence="7">
    <location>
        <begin position="222"/>
        <end position="246"/>
    </location>
</feature>
<dbReference type="SUPFAM" id="SSF52540">
    <property type="entry name" value="P-loop containing nucleoside triphosphate hydrolases"/>
    <property type="match status" value="1"/>
</dbReference>
<evidence type="ECO:0000259" key="8">
    <source>
        <dbReference type="PROSITE" id="PS50893"/>
    </source>
</evidence>
<name>A0A3M2KS30_9NOCA</name>
<evidence type="ECO:0000256" key="5">
    <source>
        <dbReference type="ARBA" id="ARBA00022989"/>
    </source>
</evidence>
<dbReference type="GO" id="GO:0140359">
    <property type="term" value="F:ABC-type transporter activity"/>
    <property type="evidence" value="ECO:0007669"/>
    <property type="project" value="InterPro"/>
</dbReference>
<dbReference type="GO" id="GO:0016887">
    <property type="term" value="F:ATP hydrolysis activity"/>
    <property type="evidence" value="ECO:0007669"/>
    <property type="project" value="InterPro"/>
</dbReference>
<dbReference type="InterPro" id="IPR003439">
    <property type="entry name" value="ABC_transporter-like_ATP-bd"/>
</dbReference>
<dbReference type="Gene3D" id="3.40.50.300">
    <property type="entry name" value="P-loop containing nucleotide triphosphate hydrolases"/>
    <property type="match status" value="1"/>
</dbReference>
<evidence type="ECO:0000256" key="7">
    <source>
        <dbReference type="SAM" id="Phobius"/>
    </source>
</evidence>
<reference evidence="10 11" key="1">
    <citation type="submission" date="2018-10" db="EMBL/GenBank/DDBJ databases">
        <title>Isolation from cow dung.</title>
        <authorList>
            <person name="Ling L."/>
        </authorList>
    </citation>
    <scope>NUCLEOTIDE SEQUENCE [LARGE SCALE GENOMIC DNA]</scope>
    <source>
        <strain evidence="10 11">NEAU-LL90</strain>
    </source>
</reference>
<keyword evidence="3" id="KW-0547">Nucleotide-binding</keyword>
<dbReference type="InterPro" id="IPR017871">
    <property type="entry name" value="ABC_transporter-like_CS"/>
</dbReference>
<feature type="transmembrane region" description="Helical" evidence="7">
    <location>
        <begin position="36"/>
        <end position="53"/>
    </location>
</feature>
<feature type="domain" description="ABC transmembrane type-1" evidence="9">
    <location>
        <begin position="2"/>
        <end position="282"/>
    </location>
</feature>
<dbReference type="Gene3D" id="1.20.1560.10">
    <property type="entry name" value="ABC transporter type 1, transmembrane domain"/>
    <property type="match status" value="1"/>
</dbReference>
<dbReference type="PROSITE" id="PS50893">
    <property type="entry name" value="ABC_TRANSPORTER_2"/>
    <property type="match status" value="1"/>
</dbReference>
<dbReference type="PROSITE" id="PS00211">
    <property type="entry name" value="ABC_TRANSPORTER_1"/>
    <property type="match status" value="1"/>
</dbReference>
<dbReference type="CDD" id="cd03228">
    <property type="entry name" value="ABCC_MRP_Like"/>
    <property type="match status" value="1"/>
</dbReference>
<evidence type="ECO:0000256" key="4">
    <source>
        <dbReference type="ARBA" id="ARBA00022840"/>
    </source>
</evidence>
<accession>A0A3M2KS30</accession>
<dbReference type="PANTHER" id="PTHR24221:SF503">
    <property type="entry name" value="MITOCHONDRIAL POTASSIUM CHANNEL ATP-BINDING SUBUNIT"/>
    <property type="match status" value="1"/>
</dbReference>
<evidence type="ECO:0000313" key="11">
    <source>
        <dbReference type="Proteomes" id="UP000279275"/>
    </source>
</evidence>
<dbReference type="SMART" id="SM00382">
    <property type="entry name" value="AAA"/>
    <property type="match status" value="1"/>
</dbReference>
<dbReference type="GO" id="GO:0005524">
    <property type="term" value="F:ATP binding"/>
    <property type="evidence" value="ECO:0007669"/>
    <property type="project" value="UniProtKB-KW"/>
</dbReference>
<dbReference type="Pfam" id="PF00005">
    <property type="entry name" value="ABC_tran"/>
    <property type="match status" value="1"/>
</dbReference>
<sequence length="535" mass="57957">MAAFVAITLLASITSIAGPLIFVRAVSDISRPTTQLFGYFVLFAAATAASRFLQDAKTVLMNRVQQDVGYVTSDELLGKVMNADGSVFARANAAKISTLVQSFGQSNKVYIQMFMMVILASVSDVAISMAVISRSINPVVAVFVLGYGAATVWLTLRSNKVTDKYLREAQRKTNDNANLLGNVVAAIVSIRIYRGQSWIAAVNRRNYVDARANWNAFYGRRVVYGGLQGLLVMVQYCGAFGALLLLHRGGADLAQILLLILILAQLNRPFELVGTSLRDFAQAKAMAAPVLELFADQPTIVTGGTAANKAPVFTRAPVFDIENLSTRYSSDGPAVLDRLDASFGPGCLNFVVGPSGVGKSTLMNILLRLNTTYTGTVRIDGQTLNTFDDDTYWARVGYVPQEPMMMNVSIRENVLLGREFTDTEIVDTLTKVGLRHKLDEFPDGLDHTIGEGGRLLSGGEKQRLSIARALIARPRILFLDEASSALDSDTEDKILASLRALADDTTIIAITHRTDTITAADNVVDLTPATVISQR</sequence>
<dbReference type="InterPro" id="IPR036640">
    <property type="entry name" value="ABC1_TM_sf"/>
</dbReference>
<dbReference type="PANTHER" id="PTHR24221">
    <property type="entry name" value="ATP-BINDING CASSETTE SUB-FAMILY B"/>
    <property type="match status" value="1"/>
</dbReference>
<feature type="transmembrane region" description="Helical" evidence="7">
    <location>
        <begin position="138"/>
        <end position="156"/>
    </location>
</feature>
<feature type="transmembrane region" description="Helical" evidence="7">
    <location>
        <begin position="177"/>
        <end position="194"/>
    </location>
</feature>
<evidence type="ECO:0000256" key="6">
    <source>
        <dbReference type="ARBA" id="ARBA00023136"/>
    </source>
</evidence>
<dbReference type="InterPro" id="IPR003593">
    <property type="entry name" value="AAA+_ATPase"/>
</dbReference>
<feature type="transmembrane region" description="Helical" evidence="7">
    <location>
        <begin position="109"/>
        <end position="132"/>
    </location>
</feature>
<dbReference type="AlphaFoldDB" id="A0A3M2KS30"/>
<dbReference type="Pfam" id="PF00664">
    <property type="entry name" value="ABC_membrane"/>
    <property type="match status" value="1"/>
</dbReference>
<evidence type="ECO:0000256" key="1">
    <source>
        <dbReference type="ARBA" id="ARBA00004651"/>
    </source>
</evidence>
<dbReference type="EMBL" id="RFFH01000030">
    <property type="protein sequence ID" value="RMI27804.1"/>
    <property type="molecule type" value="Genomic_DNA"/>
</dbReference>
<dbReference type="InterPro" id="IPR039421">
    <property type="entry name" value="Type_1_exporter"/>
</dbReference>
<keyword evidence="5 7" id="KW-1133">Transmembrane helix</keyword>
<evidence type="ECO:0000259" key="9">
    <source>
        <dbReference type="PROSITE" id="PS50929"/>
    </source>
</evidence>
<feature type="domain" description="ABC transporter" evidence="8">
    <location>
        <begin position="319"/>
        <end position="535"/>
    </location>
</feature>
<dbReference type="SUPFAM" id="SSF90123">
    <property type="entry name" value="ABC transporter transmembrane region"/>
    <property type="match status" value="1"/>
</dbReference>
<keyword evidence="4 10" id="KW-0067">ATP-binding</keyword>
<evidence type="ECO:0000256" key="2">
    <source>
        <dbReference type="ARBA" id="ARBA00022692"/>
    </source>
</evidence>
<dbReference type="Proteomes" id="UP000279275">
    <property type="component" value="Unassembled WGS sequence"/>
</dbReference>
<keyword evidence="11" id="KW-1185">Reference proteome</keyword>
<proteinExistence type="predicted"/>